<dbReference type="Pfam" id="PF06602">
    <property type="entry name" value="Myotub-related"/>
    <property type="match status" value="1"/>
</dbReference>
<dbReference type="PANTHER" id="PTHR10807:SF128">
    <property type="entry name" value="PHOSPHATIDYLINOSITOL-3,5-BISPHOSPHATE 3-PHOSPHATASE"/>
    <property type="match status" value="1"/>
</dbReference>
<proteinExistence type="inferred from homology"/>
<dbReference type="AlphaFoldDB" id="A0A3N4KXU1"/>
<reference evidence="6 7" key="1">
    <citation type="journal article" date="2018" name="Nat. Ecol. Evol.">
        <title>Pezizomycetes genomes reveal the molecular basis of ectomycorrhizal truffle lifestyle.</title>
        <authorList>
            <person name="Murat C."/>
            <person name="Payen T."/>
            <person name="Noel B."/>
            <person name="Kuo A."/>
            <person name="Morin E."/>
            <person name="Chen J."/>
            <person name="Kohler A."/>
            <person name="Krizsan K."/>
            <person name="Balestrini R."/>
            <person name="Da Silva C."/>
            <person name="Montanini B."/>
            <person name="Hainaut M."/>
            <person name="Levati E."/>
            <person name="Barry K.W."/>
            <person name="Belfiori B."/>
            <person name="Cichocki N."/>
            <person name="Clum A."/>
            <person name="Dockter R.B."/>
            <person name="Fauchery L."/>
            <person name="Guy J."/>
            <person name="Iotti M."/>
            <person name="Le Tacon F."/>
            <person name="Lindquist E.A."/>
            <person name="Lipzen A."/>
            <person name="Malagnac F."/>
            <person name="Mello A."/>
            <person name="Molinier V."/>
            <person name="Miyauchi S."/>
            <person name="Poulain J."/>
            <person name="Riccioni C."/>
            <person name="Rubini A."/>
            <person name="Sitrit Y."/>
            <person name="Splivallo R."/>
            <person name="Traeger S."/>
            <person name="Wang M."/>
            <person name="Zifcakova L."/>
            <person name="Wipf D."/>
            <person name="Zambonelli A."/>
            <person name="Paolocci F."/>
            <person name="Nowrousian M."/>
            <person name="Ottonello S."/>
            <person name="Baldrian P."/>
            <person name="Spatafora J.W."/>
            <person name="Henrissat B."/>
            <person name="Nagy L.G."/>
            <person name="Aury J.M."/>
            <person name="Wincker P."/>
            <person name="Grigoriev I.V."/>
            <person name="Bonfante P."/>
            <person name="Martin F.M."/>
        </authorList>
    </citation>
    <scope>NUCLEOTIDE SEQUENCE [LARGE SCALE GENOMIC DNA]</scope>
    <source>
        <strain evidence="6 7">CCBAS932</strain>
    </source>
</reference>
<dbReference type="STRING" id="1392247.A0A3N4KXU1"/>
<feature type="region of interest" description="Disordered" evidence="4">
    <location>
        <begin position="241"/>
        <end position="272"/>
    </location>
</feature>
<dbReference type="InParanoid" id="A0A3N4KXU1"/>
<dbReference type="InterPro" id="IPR030564">
    <property type="entry name" value="Myotubularin"/>
</dbReference>
<protein>
    <submittedName>
        <fullName evidence="6">Phosphatases II</fullName>
    </submittedName>
</protein>
<dbReference type="PROSITE" id="PS00383">
    <property type="entry name" value="TYR_PHOSPHATASE_1"/>
    <property type="match status" value="1"/>
</dbReference>
<evidence type="ECO:0000313" key="7">
    <source>
        <dbReference type="Proteomes" id="UP000277580"/>
    </source>
</evidence>
<feature type="binding site" evidence="3">
    <location>
        <begin position="336"/>
        <end position="337"/>
    </location>
    <ligand>
        <name>substrate</name>
    </ligand>
</feature>
<dbReference type="GO" id="GO:0005737">
    <property type="term" value="C:cytoplasm"/>
    <property type="evidence" value="ECO:0007669"/>
    <property type="project" value="TreeGrafter"/>
</dbReference>
<evidence type="ECO:0000256" key="1">
    <source>
        <dbReference type="ARBA" id="ARBA00007471"/>
    </source>
</evidence>
<name>A0A3N4KXU1_9PEZI</name>
<dbReference type="Pfam" id="PF21098">
    <property type="entry name" value="PH-GRAM_MTMR6-like"/>
    <property type="match status" value="1"/>
</dbReference>
<dbReference type="OrthoDB" id="271628at2759"/>
<dbReference type="PANTHER" id="PTHR10807">
    <property type="entry name" value="MYOTUBULARIN-RELATED"/>
    <property type="match status" value="1"/>
</dbReference>
<dbReference type="FunCoup" id="A0A3N4KXU1">
    <property type="interactions" value="390"/>
</dbReference>
<evidence type="ECO:0000256" key="2">
    <source>
        <dbReference type="PIRSR" id="PIRSR630564-1"/>
    </source>
</evidence>
<dbReference type="Gene3D" id="2.30.29.30">
    <property type="entry name" value="Pleckstrin-homology domain (PH domain)/Phosphotyrosine-binding domain (PTB)"/>
    <property type="match status" value="1"/>
</dbReference>
<dbReference type="GO" id="GO:0016020">
    <property type="term" value="C:membrane"/>
    <property type="evidence" value="ECO:0007669"/>
    <property type="project" value="TreeGrafter"/>
</dbReference>
<dbReference type="SUPFAM" id="SSF52799">
    <property type="entry name" value="(Phosphotyrosine protein) phosphatases II"/>
    <property type="match status" value="1"/>
</dbReference>
<organism evidence="6 7">
    <name type="scientific">Morchella conica CCBAS932</name>
    <dbReference type="NCBI Taxonomy" id="1392247"/>
    <lineage>
        <taxon>Eukaryota</taxon>
        <taxon>Fungi</taxon>
        <taxon>Dikarya</taxon>
        <taxon>Ascomycota</taxon>
        <taxon>Pezizomycotina</taxon>
        <taxon>Pezizomycetes</taxon>
        <taxon>Pezizales</taxon>
        <taxon>Morchellaceae</taxon>
        <taxon>Morchella</taxon>
    </lineage>
</organism>
<dbReference type="InterPro" id="IPR029021">
    <property type="entry name" value="Prot-tyrosine_phosphatase-like"/>
</dbReference>
<dbReference type="InterPro" id="IPR048994">
    <property type="entry name" value="PH-GRAM_MTMR6-9"/>
</dbReference>
<feature type="region of interest" description="Disordered" evidence="4">
    <location>
        <begin position="757"/>
        <end position="778"/>
    </location>
</feature>
<dbReference type="InterPro" id="IPR011993">
    <property type="entry name" value="PH-like_dom_sf"/>
</dbReference>
<evidence type="ECO:0000313" key="6">
    <source>
        <dbReference type="EMBL" id="RPB15374.1"/>
    </source>
</evidence>
<gene>
    <name evidence="6" type="ORF">P167DRAFT_571450</name>
</gene>
<evidence type="ECO:0000256" key="3">
    <source>
        <dbReference type="PIRSR" id="PIRSR630564-2"/>
    </source>
</evidence>
<feature type="compositionally biased region" description="Low complexity" evidence="4">
    <location>
        <begin position="699"/>
        <end position="722"/>
    </location>
</feature>
<comment type="similarity">
    <text evidence="1">Belongs to the protein-tyrosine phosphatase family. Non-receptor class myotubularin subfamily.</text>
</comment>
<feature type="binding site" evidence="3">
    <location>
        <begin position="400"/>
        <end position="406"/>
    </location>
    <ligand>
        <name>substrate</name>
    </ligand>
</feature>
<dbReference type="PROSITE" id="PS51339">
    <property type="entry name" value="PPASE_MYOTUBULARIN"/>
    <property type="match status" value="1"/>
</dbReference>
<sequence>MEHIRVAKVEEVTILHRGQPTVGTIHLTPHHLIFRANPDEESNTRPTEIWITYPIIANVYRNPPSAGSQAHIRLRNRDFMFLMLQFRTDRECREVFESIKSLSVVKSVEKLYAFFYTPGSPERKHNGWAAYDPRKEYERMGVGTDKCKGWRISRINKDYAFSPTYPQLLVVPATISDTTLSHAKNYRSRARIPVLTYLHPLNNCSITRCAQPLTGVRGNRSIQDEKLVAAIFASSQPQNASQTPAYLTTSTPSPNGSSTNLSSSSSVDNGVDSITSEPVVAEGRVYGAQQHNLIVDARPTVNAYAMQAVGMGSENMDNYRHCSSPPCTKTYLGIDNIHVMRDSLARVVDAIKDFDISPLSPNKELLVRSGWLKHIGLMLDGTSIIVRQIAVEHSHVLIHCSDGWDRTSQLSSLAQICLDPYFRTIDGFIALVEKDWVSFGHRFRDRCGFLGCDKWFVETNRNAPPTVEEGSLADEDPLQRTTSIGSFTPTGGFGEALEKGFGQAKNFFNTVNRSSSSATDNNDSDPDSLNIDRKTKLANLASTPIHVTKPKEVSPMFQQFLDATYQLLYQNPTRFEYNERFLRRLLYHLYSCQYGTFLFNSDKERADARVKERTRSVWDYFLARRNQFANPLYDPGADGVERERDVGGGRVLFPRSGGAVRWWEEVWGRDNGEMNGSENALNIGVMGMEERSRTPISPGEAGTGAAAGTAGSAGSIGGAADSGVATSSGLAAGIGVGVTGVAGRLGGVVEGVKGLSISPARSDSTSERRRTPVEVEMM</sequence>
<evidence type="ECO:0000256" key="4">
    <source>
        <dbReference type="SAM" id="MobiDB-lite"/>
    </source>
</evidence>
<accession>A0A3N4KXU1</accession>
<dbReference type="InterPro" id="IPR010569">
    <property type="entry name" value="Myotubularin-like_Pase_dom"/>
</dbReference>
<feature type="region of interest" description="Disordered" evidence="4">
    <location>
        <begin position="691"/>
        <end position="722"/>
    </location>
</feature>
<dbReference type="Proteomes" id="UP000277580">
    <property type="component" value="Unassembled WGS sequence"/>
</dbReference>
<dbReference type="SUPFAM" id="SSF50729">
    <property type="entry name" value="PH domain-like"/>
    <property type="match status" value="1"/>
</dbReference>
<dbReference type="InterPro" id="IPR016130">
    <property type="entry name" value="Tyr_Pase_AS"/>
</dbReference>
<feature type="compositionally biased region" description="Low complexity" evidence="4">
    <location>
        <begin position="247"/>
        <end position="272"/>
    </location>
</feature>
<feature type="active site" description="Phosphocysteine intermediate" evidence="2">
    <location>
        <position position="400"/>
    </location>
</feature>
<feature type="compositionally biased region" description="Basic and acidic residues" evidence="4">
    <location>
        <begin position="764"/>
        <end position="778"/>
    </location>
</feature>
<dbReference type="GO" id="GO:0004438">
    <property type="term" value="F:phosphatidylinositol-3-phosphate phosphatase activity"/>
    <property type="evidence" value="ECO:0007669"/>
    <property type="project" value="TreeGrafter"/>
</dbReference>
<feature type="domain" description="Myotubularin phosphatase" evidence="5">
    <location>
        <begin position="127"/>
        <end position="667"/>
    </location>
</feature>
<keyword evidence="7" id="KW-1185">Reference proteome</keyword>
<evidence type="ECO:0000259" key="5">
    <source>
        <dbReference type="PROSITE" id="PS51339"/>
    </source>
</evidence>
<dbReference type="EMBL" id="ML119113">
    <property type="protein sequence ID" value="RPB15374.1"/>
    <property type="molecule type" value="Genomic_DNA"/>
</dbReference>
<dbReference type="GO" id="GO:0046856">
    <property type="term" value="P:phosphatidylinositol dephosphorylation"/>
    <property type="evidence" value="ECO:0007669"/>
    <property type="project" value="TreeGrafter"/>
</dbReference>